<feature type="transmembrane region" description="Helical" evidence="1">
    <location>
        <begin position="36"/>
        <end position="54"/>
    </location>
</feature>
<feature type="transmembrane region" description="Helical" evidence="1">
    <location>
        <begin position="121"/>
        <end position="140"/>
    </location>
</feature>
<feature type="domain" description="EamA" evidence="2">
    <location>
        <begin position="146"/>
        <end position="279"/>
    </location>
</feature>
<feature type="transmembrane region" description="Helical" evidence="1">
    <location>
        <begin position="147"/>
        <end position="165"/>
    </location>
</feature>
<evidence type="ECO:0000256" key="1">
    <source>
        <dbReference type="SAM" id="Phobius"/>
    </source>
</evidence>
<dbReference type="InterPro" id="IPR037185">
    <property type="entry name" value="EmrE-like"/>
</dbReference>
<feature type="transmembrane region" description="Helical" evidence="1">
    <location>
        <begin position="171"/>
        <end position="192"/>
    </location>
</feature>
<evidence type="ECO:0000313" key="4">
    <source>
        <dbReference type="Proteomes" id="UP000176336"/>
    </source>
</evidence>
<sequence>MLINSWIVLAILAGISSNVHNFFNRYLLKDKGDSTVWAWTFEFLRLLFFLPFLFFDFKMTFDTKTILILLSVGLTESLSVYLFMKMHKFTHLSISTIISRTRLIWVPMIAFLFLGERLNNMNYFGIGVLFLGLSIAVAPHKLFLDKGVIYANLAAVMIAINSVLLKQAAPFASTPVIMLFFSLPSVILFLFFIKDARKRLINQNFGQKIPKLLGTGANVIGMFLLLAALRLGDVSRVNGLYQGMMVIGVLGGIIILKERQDILRKLIGTAVTIIGILLLT</sequence>
<accession>A0A1F5ISU8</accession>
<keyword evidence="1" id="KW-1133">Transmembrane helix</keyword>
<feature type="transmembrane region" description="Helical" evidence="1">
    <location>
        <begin position="66"/>
        <end position="84"/>
    </location>
</feature>
<dbReference type="EMBL" id="MFCR01000003">
    <property type="protein sequence ID" value="OGE19442.1"/>
    <property type="molecule type" value="Genomic_DNA"/>
</dbReference>
<dbReference type="PANTHER" id="PTHR22911:SF137">
    <property type="entry name" value="SOLUTE CARRIER FAMILY 35 MEMBER G2-RELATED"/>
    <property type="match status" value="1"/>
</dbReference>
<gene>
    <name evidence="3" type="ORF">A2871_01145</name>
</gene>
<dbReference type="AlphaFoldDB" id="A0A1F5ISU8"/>
<feature type="transmembrane region" description="Helical" evidence="1">
    <location>
        <begin position="6"/>
        <end position="24"/>
    </location>
</feature>
<dbReference type="SUPFAM" id="SSF103481">
    <property type="entry name" value="Multidrug resistance efflux transporter EmrE"/>
    <property type="match status" value="2"/>
</dbReference>
<dbReference type="GO" id="GO:0016020">
    <property type="term" value="C:membrane"/>
    <property type="evidence" value="ECO:0007669"/>
    <property type="project" value="InterPro"/>
</dbReference>
<evidence type="ECO:0000313" key="3">
    <source>
        <dbReference type="EMBL" id="OGE19442.1"/>
    </source>
</evidence>
<organism evidence="3 4">
    <name type="scientific">Candidatus Daviesbacteria bacterium RIFCSPHIGHO2_01_FULL_41_23</name>
    <dbReference type="NCBI Taxonomy" id="1797764"/>
    <lineage>
        <taxon>Bacteria</taxon>
        <taxon>Candidatus Daviesiibacteriota</taxon>
    </lineage>
</organism>
<keyword evidence="1" id="KW-0472">Membrane</keyword>
<keyword evidence="1" id="KW-0812">Transmembrane</keyword>
<feature type="transmembrane region" description="Helical" evidence="1">
    <location>
        <begin position="238"/>
        <end position="256"/>
    </location>
</feature>
<comment type="caution">
    <text evidence="3">The sequence shown here is derived from an EMBL/GenBank/DDBJ whole genome shotgun (WGS) entry which is preliminary data.</text>
</comment>
<dbReference type="Gene3D" id="1.10.3730.20">
    <property type="match status" value="1"/>
</dbReference>
<feature type="transmembrane region" description="Helical" evidence="1">
    <location>
        <begin position="212"/>
        <end position="232"/>
    </location>
</feature>
<feature type="domain" description="EamA" evidence="2">
    <location>
        <begin position="5"/>
        <end position="136"/>
    </location>
</feature>
<dbReference type="Pfam" id="PF00892">
    <property type="entry name" value="EamA"/>
    <property type="match status" value="2"/>
</dbReference>
<dbReference type="Proteomes" id="UP000176336">
    <property type="component" value="Unassembled WGS sequence"/>
</dbReference>
<dbReference type="InterPro" id="IPR000620">
    <property type="entry name" value="EamA_dom"/>
</dbReference>
<feature type="transmembrane region" description="Helical" evidence="1">
    <location>
        <begin position="96"/>
        <end position="115"/>
    </location>
</feature>
<dbReference type="PANTHER" id="PTHR22911">
    <property type="entry name" value="ACYL-MALONYL CONDENSING ENZYME-RELATED"/>
    <property type="match status" value="1"/>
</dbReference>
<reference evidence="3 4" key="1">
    <citation type="journal article" date="2016" name="Nat. Commun.">
        <title>Thousands of microbial genomes shed light on interconnected biogeochemical processes in an aquifer system.</title>
        <authorList>
            <person name="Anantharaman K."/>
            <person name="Brown C.T."/>
            <person name="Hug L.A."/>
            <person name="Sharon I."/>
            <person name="Castelle C.J."/>
            <person name="Probst A.J."/>
            <person name="Thomas B.C."/>
            <person name="Singh A."/>
            <person name="Wilkins M.J."/>
            <person name="Karaoz U."/>
            <person name="Brodie E.L."/>
            <person name="Williams K.H."/>
            <person name="Hubbard S.S."/>
            <person name="Banfield J.F."/>
        </authorList>
    </citation>
    <scope>NUCLEOTIDE SEQUENCE [LARGE SCALE GENOMIC DNA]</scope>
</reference>
<protein>
    <recommendedName>
        <fullName evidence="2">EamA domain-containing protein</fullName>
    </recommendedName>
</protein>
<name>A0A1F5ISU8_9BACT</name>
<evidence type="ECO:0000259" key="2">
    <source>
        <dbReference type="Pfam" id="PF00892"/>
    </source>
</evidence>
<proteinExistence type="predicted"/>